<evidence type="ECO:0000256" key="1">
    <source>
        <dbReference type="SAM" id="MobiDB-lite"/>
    </source>
</evidence>
<dbReference type="PANTHER" id="PTHR30383">
    <property type="entry name" value="THIOESTERASE 1/PROTEASE 1/LYSOPHOSPHOLIPASE L1"/>
    <property type="match status" value="1"/>
</dbReference>
<accession>A0ABS6E4D7</accession>
<dbReference type="RefSeq" id="WP_216518252.1">
    <property type="nucleotide sequence ID" value="NZ_JAHLPM010000005.1"/>
</dbReference>
<dbReference type="Proteomes" id="UP000749471">
    <property type="component" value="Unassembled WGS sequence"/>
</dbReference>
<sequence length="298" mass="34875">MRRKRCRTRKKIITNKKKFILFLTLAIGSVFVLNYYIKEIFYKNKLSLGKNTSVYAESKLKKISSEKIEDESKSKKEKSEKDKKEELEKNKENIEQNTTKIEDNTEIDKKDADKKGIDKKDIDYKDIFYNDVFIGDSITDSLSFYGFIEEKNVIAKLGLTTVQGKEKIEEVKKVAPTNIYMLFGTNDILTGIDSEKFTHNYLQLIQLLKEKLPDVNIYVQSIFPISSNINKKKPLLTNDHIDEFNEALIKMCENENINYVDIASILKNEDNPFEPDGIHLKYNFYKLWLDYLVDNIKQ</sequence>
<feature type="domain" description="SGNH hydrolase-type esterase" evidence="3">
    <location>
        <begin position="134"/>
        <end position="282"/>
    </location>
</feature>
<dbReference type="PANTHER" id="PTHR30383:SF5">
    <property type="entry name" value="SGNH HYDROLASE-TYPE ESTERASE DOMAIN-CONTAINING PROTEIN"/>
    <property type="match status" value="1"/>
</dbReference>
<evidence type="ECO:0000259" key="3">
    <source>
        <dbReference type="Pfam" id="PF13472"/>
    </source>
</evidence>
<dbReference type="Pfam" id="PF13472">
    <property type="entry name" value="Lipase_GDSL_2"/>
    <property type="match status" value="1"/>
</dbReference>
<evidence type="ECO:0000313" key="5">
    <source>
        <dbReference type="Proteomes" id="UP000749471"/>
    </source>
</evidence>
<protein>
    <recommendedName>
        <fullName evidence="3">SGNH hydrolase-type esterase domain-containing protein</fullName>
    </recommendedName>
</protein>
<proteinExistence type="predicted"/>
<gene>
    <name evidence="4" type="ORF">KQI42_07160</name>
</gene>
<name>A0ABS6E4D7_9FIRM</name>
<keyword evidence="2" id="KW-0472">Membrane</keyword>
<evidence type="ECO:0000313" key="4">
    <source>
        <dbReference type="EMBL" id="MBU5437780.1"/>
    </source>
</evidence>
<comment type="caution">
    <text evidence="4">The sequence shown here is derived from an EMBL/GenBank/DDBJ whole genome shotgun (WGS) entry which is preliminary data.</text>
</comment>
<dbReference type="EMBL" id="JAHLPM010000005">
    <property type="protein sequence ID" value="MBU5437780.1"/>
    <property type="molecule type" value="Genomic_DNA"/>
</dbReference>
<keyword evidence="2" id="KW-0812">Transmembrane</keyword>
<dbReference type="InterPro" id="IPR051532">
    <property type="entry name" value="Ester_Hydrolysis_Enzymes"/>
</dbReference>
<evidence type="ECO:0000256" key="2">
    <source>
        <dbReference type="SAM" id="Phobius"/>
    </source>
</evidence>
<feature type="transmembrane region" description="Helical" evidence="2">
    <location>
        <begin position="20"/>
        <end position="37"/>
    </location>
</feature>
<keyword evidence="5" id="KW-1185">Reference proteome</keyword>
<reference evidence="4 5" key="1">
    <citation type="submission" date="2021-06" db="EMBL/GenBank/DDBJ databases">
        <authorList>
            <person name="Sun Q."/>
            <person name="Li D."/>
        </authorList>
    </citation>
    <scope>NUCLEOTIDE SEQUENCE [LARGE SCALE GENOMIC DNA]</scope>
    <source>
        <strain evidence="4 5">MSJ-40</strain>
    </source>
</reference>
<feature type="region of interest" description="Disordered" evidence="1">
    <location>
        <begin position="67"/>
        <end position="100"/>
    </location>
</feature>
<organism evidence="4 5">
    <name type="scientific">Tissierella simiarum</name>
    <dbReference type="NCBI Taxonomy" id="2841534"/>
    <lineage>
        <taxon>Bacteria</taxon>
        <taxon>Bacillati</taxon>
        <taxon>Bacillota</taxon>
        <taxon>Tissierellia</taxon>
        <taxon>Tissierellales</taxon>
        <taxon>Tissierellaceae</taxon>
        <taxon>Tissierella</taxon>
    </lineage>
</organism>
<keyword evidence="2" id="KW-1133">Transmembrane helix</keyword>
<dbReference type="InterPro" id="IPR013830">
    <property type="entry name" value="SGNH_hydro"/>
</dbReference>